<dbReference type="InterPro" id="IPR001223">
    <property type="entry name" value="Glyco_hydro18_cat"/>
</dbReference>
<dbReference type="Gene3D" id="3.20.20.80">
    <property type="entry name" value="Glycosidases"/>
    <property type="match status" value="1"/>
</dbReference>
<dbReference type="InterPro" id="IPR017853">
    <property type="entry name" value="GH"/>
</dbReference>
<dbReference type="SUPFAM" id="SSF54556">
    <property type="entry name" value="Chitinase insertion domain"/>
    <property type="match status" value="1"/>
</dbReference>
<name>A0A2A6BTK3_PRIPA</name>
<dbReference type="Pfam" id="PF00704">
    <property type="entry name" value="Glyco_hydro_18"/>
    <property type="match status" value="1"/>
</dbReference>
<dbReference type="Gene3D" id="3.10.50.10">
    <property type="match status" value="1"/>
</dbReference>
<dbReference type="EnsemblMetazoa" id="PPA44492.1">
    <property type="protein sequence ID" value="PPA44492.1"/>
    <property type="gene ID" value="WBGene00282861"/>
</dbReference>
<evidence type="ECO:0000313" key="3">
    <source>
        <dbReference type="Proteomes" id="UP000005239"/>
    </source>
</evidence>
<dbReference type="PANTHER" id="PTHR46073">
    <property type="entry name" value="CHITINASE"/>
    <property type="match status" value="1"/>
</dbReference>
<feature type="compositionally biased region" description="Basic and acidic residues" evidence="1">
    <location>
        <begin position="241"/>
        <end position="255"/>
    </location>
</feature>
<keyword evidence="3" id="KW-1185">Reference proteome</keyword>
<dbReference type="GO" id="GO:0008061">
    <property type="term" value="F:chitin binding"/>
    <property type="evidence" value="ECO:0007669"/>
    <property type="project" value="InterPro"/>
</dbReference>
<dbReference type="Proteomes" id="UP000005239">
    <property type="component" value="Unassembled WGS sequence"/>
</dbReference>
<protein>
    <submittedName>
        <fullName evidence="2">Glycoside hydrolase</fullName>
    </submittedName>
</protein>
<dbReference type="OrthoDB" id="10063355at2759"/>
<accession>A0A8R1V261</accession>
<proteinExistence type="predicted"/>
<dbReference type="GO" id="GO:0005975">
    <property type="term" value="P:carbohydrate metabolic process"/>
    <property type="evidence" value="ECO:0007669"/>
    <property type="project" value="InterPro"/>
</dbReference>
<sequence>MNADFTMKFYACRSKKPSQLNMGVPFYGRYWENVGGAINSTDEMWRTADAVGGKFQGGYVAWKDIGSSWDLSSARLHDKSRAPYIWSAGVRKFLGFENQESLREKAKYAIEKNLGGLMIWAIDQDDEADSLLSVVSSANLCEKGSGDTVAHTCSPIDDVRWWNPENSDETRQGRCGKYAPLIDGYYPVCDPDDPGYSCCGKHGFCGSGEEFCECEECLDYRKDPSLITKEPTKPTRPITWHTEEGQRGREARESGENESIDQGNNISICGKEAAKINGQAATCNPDSSQPCCGNGFYCGSGKEYCECEGCVDYRK</sequence>
<feature type="region of interest" description="Disordered" evidence="1">
    <location>
        <begin position="228"/>
        <end position="260"/>
    </location>
</feature>
<dbReference type="SMART" id="SM00270">
    <property type="entry name" value="ChtBD1"/>
    <property type="match status" value="2"/>
</dbReference>
<organism evidence="2 3">
    <name type="scientific">Pristionchus pacificus</name>
    <name type="common">Parasitic nematode worm</name>
    <dbReference type="NCBI Taxonomy" id="54126"/>
    <lineage>
        <taxon>Eukaryota</taxon>
        <taxon>Metazoa</taxon>
        <taxon>Ecdysozoa</taxon>
        <taxon>Nematoda</taxon>
        <taxon>Chromadorea</taxon>
        <taxon>Rhabditida</taxon>
        <taxon>Rhabditina</taxon>
        <taxon>Diplogasteromorpha</taxon>
        <taxon>Diplogasteroidea</taxon>
        <taxon>Neodiplogasteridae</taxon>
        <taxon>Pristionchus</taxon>
    </lineage>
</organism>
<dbReference type="InterPro" id="IPR029070">
    <property type="entry name" value="Chitinase_insertion_sf"/>
</dbReference>
<dbReference type="SUPFAM" id="SSF51445">
    <property type="entry name" value="(Trans)glycosidases"/>
    <property type="match status" value="1"/>
</dbReference>
<dbReference type="AlphaFoldDB" id="A0A2A6BTK3"/>
<accession>A0A2A6BTK3</accession>
<reference evidence="3" key="1">
    <citation type="journal article" date="2008" name="Nat. Genet.">
        <title>The Pristionchus pacificus genome provides a unique perspective on nematode lifestyle and parasitism.</title>
        <authorList>
            <person name="Dieterich C."/>
            <person name="Clifton S.W."/>
            <person name="Schuster L.N."/>
            <person name="Chinwalla A."/>
            <person name="Delehaunty K."/>
            <person name="Dinkelacker I."/>
            <person name="Fulton L."/>
            <person name="Fulton R."/>
            <person name="Godfrey J."/>
            <person name="Minx P."/>
            <person name="Mitreva M."/>
            <person name="Roeseler W."/>
            <person name="Tian H."/>
            <person name="Witte H."/>
            <person name="Yang S.P."/>
            <person name="Wilson R.K."/>
            <person name="Sommer R.J."/>
        </authorList>
    </citation>
    <scope>NUCLEOTIDE SEQUENCE [LARGE SCALE GENOMIC DNA]</scope>
    <source>
        <strain evidence="3">PS312</strain>
    </source>
</reference>
<dbReference type="CDD" id="cd10909">
    <property type="entry name" value="ChtBD1_GH18_2"/>
    <property type="match status" value="1"/>
</dbReference>
<evidence type="ECO:0000256" key="1">
    <source>
        <dbReference type="SAM" id="MobiDB-lite"/>
    </source>
</evidence>
<dbReference type="PANTHER" id="PTHR46073:SF1">
    <property type="entry name" value="GH18 DOMAIN-CONTAINING PROTEIN-RELATED"/>
    <property type="match status" value="1"/>
</dbReference>
<dbReference type="PROSITE" id="PS51910">
    <property type="entry name" value="GH18_2"/>
    <property type="match status" value="1"/>
</dbReference>
<reference evidence="2" key="2">
    <citation type="submission" date="2022-06" db="UniProtKB">
        <authorList>
            <consortium name="EnsemblMetazoa"/>
        </authorList>
    </citation>
    <scope>IDENTIFICATION</scope>
    <source>
        <strain evidence="2">PS312</strain>
    </source>
</reference>
<gene>
    <name evidence="2" type="primary">WBGene00282861</name>
</gene>
<dbReference type="InterPro" id="IPR001002">
    <property type="entry name" value="Chitin-bd_1"/>
</dbReference>
<evidence type="ECO:0000313" key="2">
    <source>
        <dbReference type="EnsemblMetazoa" id="PPA44492.1"/>
    </source>
</evidence>